<dbReference type="InterPro" id="IPR036852">
    <property type="entry name" value="Peptidase_S8/S53_dom_sf"/>
</dbReference>
<accession>A0ABR2HM45</accession>
<reference evidence="11 12" key="1">
    <citation type="journal article" date="2024" name="IMA Fungus">
        <title>Apiospora arundinis, a panoply of carbohydrate-active enzymes and secondary metabolites.</title>
        <authorList>
            <person name="Sorensen T."/>
            <person name="Petersen C."/>
            <person name="Muurmann A.T."/>
            <person name="Christiansen J.V."/>
            <person name="Brundto M.L."/>
            <person name="Overgaard C.K."/>
            <person name="Boysen A.T."/>
            <person name="Wollenberg R.D."/>
            <person name="Larsen T.O."/>
            <person name="Sorensen J.L."/>
            <person name="Nielsen K.L."/>
            <person name="Sondergaard T.E."/>
        </authorList>
    </citation>
    <scope>NUCLEOTIDE SEQUENCE [LARGE SCALE GENOMIC DNA]</scope>
    <source>
        <strain evidence="11 12">AAU 773</strain>
    </source>
</reference>
<evidence type="ECO:0000256" key="3">
    <source>
        <dbReference type="ARBA" id="ARBA00022729"/>
    </source>
</evidence>
<dbReference type="InterPro" id="IPR023828">
    <property type="entry name" value="Peptidase_S8_Ser-AS"/>
</dbReference>
<keyword evidence="3 8" id="KW-0732">Signal</keyword>
<dbReference type="InterPro" id="IPR010435">
    <property type="entry name" value="C5a/SBT2-like_Fn3"/>
</dbReference>
<comment type="caution">
    <text evidence="11">The sequence shown here is derived from an EMBL/GenBank/DDBJ whole genome shotgun (WGS) entry which is preliminary data.</text>
</comment>
<dbReference type="Gene3D" id="3.40.50.200">
    <property type="entry name" value="Peptidase S8/S53 domain"/>
    <property type="match status" value="1"/>
</dbReference>
<name>A0ABR2HM45_9PEZI</name>
<protein>
    <submittedName>
        <fullName evidence="11">Subtilisin-like serine protease pr1c</fullName>
    </submittedName>
</protein>
<keyword evidence="12" id="KW-1185">Reference proteome</keyword>
<keyword evidence="2 6" id="KW-0645">Protease</keyword>
<dbReference type="Gene3D" id="2.60.40.10">
    <property type="entry name" value="Immunoglobulins"/>
    <property type="match status" value="1"/>
</dbReference>
<feature type="active site" description="Charge relay system" evidence="6">
    <location>
        <position position="404"/>
    </location>
</feature>
<dbReference type="InterPro" id="IPR022398">
    <property type="entry name" value="Peptidase_S8_His-AS"/>
</dbReference>
<evidence type="ECO:0000256" key="6">
    <source>
        <dbReference type="PROSITE-ProRule" id="PRU01240"/>
    </source>
</evidence>
<proteinExistence type="inferred from homology"/>
<dbReference type="PROSITE" id="PS00136">
    <property type="entry name" value="SUBTILASE_ASP"/>
    <property type="match status" value="1"/>
</dbReference>
<dbReference type="InterPro" id="IPR015500">
    <property type="entry name" value="Peptidase_S8_subtilisin-rel"/>
</dbReference>
<dbReference type="InterPro" id="IPR013783">
    <property type="entry name" value="Ig-like_fold"/>
</dbReference>
<evidence type="ECO:0000256" key="8">
    <source>
        <dbReference type="SAM" id="SignalP"/>
    </source>
</evidence>
<feature type="active site" description="Charge relay system" evidence="6">
    <location>
        <position position="214"/>
    </location>
</feature>
<dbReference type="CDD" id="cd07489">
    <property type="entry name" value="Peptidases_S8_5"/>
    <property type="match status" value="1"/>
</dbReference>
<evidence type="ECO:0000256" key="2">
    <source>
        <dbReference type="ARBA" id="ARBA00022670"/>
    </source>
</evidence>
<feature type="domain" description="C5a peptidase/Subtilisin-like protease SBT2-like Fn3-like" evidence="10">
    <location>
        <begin position="493"/>
        <end position="603"/>
    </location>
</feature>
<evidence type="ECO:0000313" key="12">
    <source>
        <dbReference type="Proteomes" id="UP001390339"/>
    </source>
</evidence>
<evidence type="ECO:0000256" key="5">
    <source>
        <dbReference type="ARBA" id="ARBA00022825"/>
    </source>
</evidence>
<dbReference type="SUPFAM" id="SSF52743">
    <property type="entry name" value="Subtilisin-like"/>
    <property type="match status" value="1"/>
</dbReference>
<sequence length="776" mass="81709">MISATNYLVAVVALGTLGFAANAPPTQPLPLDDSIVKGSYIAELESGGDIQGFLDQVQGKLEANVSRRLDLDYSLFKGVSFHVEGSHNLLGDSNHAGTRSMITALPRVKKVWPVRRVGPPQVRVAWTGKDKSFRANRGDTASKQDPYAPHVMTQVDKMHERGFTGNGTRIGVVDTGIDYTHPALGGCFGPGCLVSYGRDLQDGDDDPMDNCVGHGTHVAGIIAAQTNALGFVGAAPGVTLGAYRIFPCGNDGTTSDIVIAGFNQAFEDGSDIITASLGSFSGWAEDPVSVAVSRIVDAGVPCTVAVGNQVGGSEGMFGDSAPASGRGVLAITSFENTVVPTYDDAAGTLVMAPNTRDPGFTNEWASWGPNFGLELKPEFGAPGGDILSTYPVSMGSYAVLSGTSMATPLAAAVVALVSQARGGILHDNALLTRLLVSTAKPNLISASPLRDPDPSWVPQDLTLAGPAIQQGGGLVQALDAAFATILVSESSMSFNDSEHFVPEHRFTVTNSGLKGISLNLTHLPAFTTSALYQIYRSSTPVPSESHAALTISPSTLSLDPGASAKIRVTAVPPKDLDSTILPVYSGYVVLSANDGTRLSVPYLGAATAMRNLTVMASERMWLTRSDSPRSDPVTANATFQMALPVGAPKEWLVNATNATTTPEGYNIYVPGTQPSQYTWLVLGSSLLRIELVRLDKVVSGDGLVGRTITGFPMDYNRALGLNSIVNGTLADGSYLEPGQYKSVVLALRIFGDPQNIKDYDRFDSAPFWIRYVSAAM</sequence>
<evidence type="ECO:0000259" key="9">
    <source>
        <dbReference type="Pfam" id="PF00082"/>
    </source>
</evidence>
<dbReference type="EMBL" id="JAPCWZ010000010">
    <property type="protein sequence ID" value="KAK8849222.1"/>
    <property type="molecule type" value="Genomic_DNA"/>
</dbReference>
<feature type="active site" description="Charge relay system" evidence="6">
    <location>
        <position position="174"/>
    </location>
</feature>
<keyword evidence="4 6" id="KW-0378">Hydrolase</keyword>
<evidence type="ECO:0000256" key="7">
    <source>
        <dbReference type="RuleBase" id="RU003355"/>
    </source>
</evidence>
<comment type="similarity">
    <text evidence="1 6 7">Belongs to the peptidase S8 family.</text>
</comment>
<dbReference type="InterPro" id="IPR000209">
    <property type="entry name" value="Peptidase_S8/S53_dom"/>
</dbReference>
<feature type="signal peptide" evidence="8">
    <location>
        <begin position="1"/>
        <end position="28"/>
    </location>
</feature>
<keyword evidence="5 6" id="KW-0720">Serine protease</keyword>
<dbReference type="PROSITE" id="PS00137">
    <property type="entry name" value="SUBTILASE_HIS"/>
    <property type="match status" value="1"/>
</dbReference>
<dbReference type="Pfam" id="PF06280">
    <property type="entry name" value="fn3_5"/>
    <property type="match status" value="1"/>
</dbReference>
<dbReference type="Proteomes" id="UP001390339">
    <property type="component" value="Unassembled WGS sequence"/>
</dbReference>
<dbReference type="PANTHER" id="PTHR43806:SF66">
    <property type="entry name" value="SERIN ENDOPEPTIDASE"/>
    <property type="match status" value="1"/>
</dbReference>
<dbReference type="PROSITE" id="PS51892">
    <property type="entry name" value="SUBTILASE"/>
    <property type="match status" value="1"/>
</dbReference>
<dbReference type="InterPro" id="IPR050131">
    <property type="entry name" value="Peptidase_S8_subtilisin-like"/>
</dbReference>
<dbReference type="Pfam" id="PF00082">
    <property type="entry name" value="Peptidase_S8"/>
    <property type="match status" value="1"/>
</dbReference>
<dbReference type="InterPro" id="IPR034187">
    <property type="entry name" value="Peptidases_S8_5"/>
</dbReference>
<dbReference type="InterPro" id="IPR023827">
    <property type="entry name" value="Peptidase_S8_Asp-AS"/>
</dbReference>
<evidence type="ECO:0000256" key="4">
    <source>
        <dbReference type="ARBA" id="ARBA00022801"/>
    </source>
</evidence>
<evidence type="ECO:0000313" key="11">
    <source>
        <dbReference type="EMBL" id="KAK8849222.1"/>
    </source>
</evidence>
<dbReference type="PROSITE" id="PS00138">
    <property type="entry name" value="SUBTILASE_SER"/>
    <property type="match status" value="1"/>
</dbReference>
<dbReference type="PRINTS" id="PR00723">
    <property type="entry name" value="SUBTILISIN"/>
</dbReference>
<organism evidence="11 12">
    <name type="scientific">Apiospora arundinis</name>
    <dbReference type="NCBI Taxonomy" id="335852"/>
    <lineage>
        <taxon>Eukaryota</taxon>
        <taxon>Fungi</taxon>
        <taxon>Dikarya</taxon>
        <taxon>Ascomycota</taxon>
        <taxon>Pezizomycotina</taxon>
        <taxon>Sordariomycetes</taxon>
        <taxon>Xylariomycetidae</taxon>
        <taxon>Amphisphaeriales</taxon>
        <taxon>Apiosporaceae</taxon>
        <taxon>Apiospora</taxon>
    </lineage>
</organism>
<feature type="domain" description="Peptidase S8/S53" evidence="9">
    <location>
        <begin position="165"/>
        <end position="440"/>
    </location>
</feature>
<feature type="chain" id="PRO_5045951711" evidence="8">
    <location>
        <begin position="29"/>
        <end position="776"/>
    </location>
</feature>
<evidence type="ECO:0000259" key="10">
    <source>
        <dbReference type="Pfam" id="PF06280"/>
    </source>
</evidence>
<gene>
    <name evidence="11" type="ORF">PGQ11_015702</name>
</gene>
<evidence type="ECO:0000256" key="1">
    <source>
        <dbReference type="ARBA" id="ARBA00011073"/>
    </source>
</evidence>
<dbReference type="PANTHER" id="PTHR43806">
    <property type="entry name" value="PEPTIDASE S8"/>
    <property type="match status" value="1"/>
</dbReference>